<dbReference type="InterPro" id="IPR051547">
    <property type="entry name" value="TDP2-like"/>
</dbReference>
<name>A0A368Q5B9_SETIT</name>
<dbReference type="Gene3D" id="3.60.10.10">
    <property type="entry name" value="Endonuclease/exonuclease/phosphatase"/>
    <property type="match status" value="1"/>
</dbReference>
<proteinExistence type="predicted"/>
<dbReference type="AlphaFoldDB" id="A0A368Q5B9"/>
<dbReference type="PANTHER" id="PTHR15822:SF24">
    <property type="entry name" value="ENDONUCLEASE_EXONUCLEASE_PHOSPHATASE DOMAIN-CONTAINING PROTEIN"/>
    <property type="match status" value="1"/>
</dbReference>
<dbReference type="Pfam" id="PF03372">
    <property type="entry name" value="Exo_endo_phos"/>
    <property type="match status" value="1"/>
</dbReference>
<dbReference type="OrthoDB" id="652801at2759"/>
<dbReference type="GO" id="GO:0016787">
    <property type="term" value="F:hydrolase activity"/>
    <property type="evidence" value="ECO:0007669"/>
    <property type="project" value="UniProtKB-KW"/>
</dbReference>
<dbReference type="SUPFAM" id="SSF56219">
    <property type="entry name" value="DNase I-like"/>
    <property type="match status" value="1"/>
</dbReference>
<accession>A0A368Q5B9</accession>
<dbReference type="PANTHER" id="PTHR15822">
    <property type="entry name" value="TRAF AND TNF RECEPTOR-ASSOCIATED PROTEIN"/>
    <property type="match status" value="1"/>
</dbReference>
<protein>
    <recommendedName>
        <fullName evidence="2">Endonuclease/exonuclease/phosphatase domain-containing protein</fullName>
    </recommendedName>
</protein>
<evidence type="ECO:0000313" key="3">
    <source>
        <dbReference type="EMBL" id="RCV13191.1"/>
    </source>
</evidence>
<dbReference type="CDD" id="cd09080">
    <property type="entry name" value="TDP2"/>
    <property type="match status" value="1"/>
</dbReference>
<organism evidence="3">
    <name type="scientific">Setaria italica</name>
    <name type="common">Foxtail millet</name>
    <name type="synonym">Panicum italicum</name>
    <dbReference type="NCBI Taxonomy" id="4555"/>
    <lineage>
        <taxon>Eukaryota</taxon>
        <taxon>Viridiplantae</taxon>
        <taxon>Streptophyta</taxon>
        <taxon>Embryophyta</taxon>
        <taxon>Tracheophyta</taxon>
        <taxon>Spermatophyta</taxon>
        <taxon>Magnoliopsida</taxon>
        <taxon>Liliopsida</taxon>
        <taxon>Poales</taxon>
        <taxon>Poaceae</taxon>
        <taxon>PACMAD clade</taxon>
        <taxon>Panicoideae</taxon>
        <taxon>Panicodae</taxon>
        <taxon>Paniceae</taxon>
        <taxon>Cenchrinae</taxon>
        <taxon>Setaria</taxon>
    </lineage>
</organism>
<dbReference type="STRING" id="4555.A0A368Q5B9"/>
<evidence type="ECO:0000256" key="1">
    <source>
        <dbReference type="ARBA" id="ARBA00022801"/>
    </source>
</evidence>
<reference evidence="3" key="1">
    <citation type="journal article" date="2012" name="Nat. Biotechnol.">
        <title>Reference genome sequence of the model plant Setaria.</title>
        <authorList>
            <person name="Bennetzen J.L."/>
            <person name="Schmutz J."/>
            <person name="Wang H."/>
            <person name="Percifield R."/>
            <person name="Hawkins J."/>
            <person name="Pontaroli A.C."/>
            <person name="Estep M."/>
            <person name="Feng L."/>
            <person name="Vaughn J.N."/>
            <person name="Grimwood J."/>
            <person name="Jenkins J."/>
            <person name="Barry K."/>
            <person name="Lindquist E."/>
            <person name="Hellsten U."/>
            <person name="Deshpande S."/>
            <person name="Wang X."/>
            <person name="Wu X."/>
            <person name="Mitros T."/>
            <person name="Triplett J."/>
            <person name="Yang X."/>
            <person name="Ye C.Y."/>
            <person name="Mauro-Herrera M."/>
            <person name="Wang L."/>
            <person name="Li P."/>
            <person name="Sharma M."/>
            <person name="Sharma R."/>
            <person name="Ronald P.C."/>
            <person name="Panaud O."/>
            <person name="Kellogg E.A."/>
            <person name="Brutnell T.P."/>
            <person name="Doust A.N."/>
            <person name="Tuskan G.A."/>
            <person name="Rokhsar D."/>
            <person name="Devos K.M."/>
        </authorList>
    </citation>
    <scope>NUCLEOTIDE SEQUENCE [LARGE SCALE GENOMIC DNA]</scope>
    <source>
        <strain evidence="3">Yugu1</strain>
    </source>
</reference>
<dbReference type="InterPro" id="IPR036691">
    <property type="entry name" value="Endo/exonu/phosph_ase_sf"/>
</dbReference>
<evidence type="ECO:0000259" key="2">
    <source>
        <dbReference type="Pfam" id="PF03372"/>
    </source>
</evidence>
<dbReference type="InterPro" id="IPR005135">
    <property type="entry name" value="Endo/exonuclease/phosphatase"/>
</dbReference>
<keyword evidence="1" id="KW-0378">Hydrolase</keyword>
<feature type="domain" description="Endonuclease/exonuclease/phosphatase" evidence="2">
    <location>
        <begin position="1"/>
        <end position="210"/>
    </location>
</feature>
<gene>
    <name evidence="3" type="ORF">SETIT_2G327800v2</name>
</gene>
<dbReference type="EMBL" id="CM003529">
    <property type="protein sequence ID" value="RCV13191.1"/>
    <property type="molecule type" value="Genomic_DNA"/>
</dbReference>
<reference evidence="3" key="2">
    <citation type="submission" date="2015-07" db="EMBL/GenBank/DDBJ databases">
        <authorList>
            <person name="Noorani M."/>
        </authorList>
    </citation>
    <scope>NUCLEOTIDE SEQUENCE</scope>
    <source>
        <strain evidence="3">Yugu1</strain>
    </source>
</reference>
<sequence>MTYNVWSREDVAVYKRMEAISGLVEKHDPDVIFFQEVTPYIRSIFQSSSWWNDYHSSTLSKFPLENFASRKFADSPTGRGYLEADVSPDPAAAAMKRIRVATTQLERPTPPAPMRFVERRAQAKHAVAALGSAANVVFGGDMSWAEDADGPFPLAAGWLDAWTALRSASLALFSDDWTHDAAWNEEPAVFHGHVARRWSIRKRPDRFLCKLRDYRLSSIKLIGDHDVGPSYSRCLGEDTWSFMDLQPSCHRGLVLTIVPK</sequence>